<keyword evidence="1" id="KW-0812">Transmembrane</keyword>
<gene>
    <name evidence="2" type="ORF">AVL61_15765</name>
</gene>
<dbReference type="AlphaFoldDB" id="A0A0W8I229"/>
<accession>A0A0W8I229</accession>
<keyword evidence="1" id="KW-1133">Transmembrane helix</keyword>
<organism evidence="2 3">
    <name type="scientific">Kocuria rosea subsp. polaris</name>
    <dbReference type="NCBI Taxonomy" id="136273"/>
    <lineage>
        <taxon>Bacteria</taxon>
        <taxon>Bacillati</taxon>
        <taxon>Actinomycetota</taxon>
        <taxon>Actinomycetes</taxon>
        <taxon>Micrococcales</taxon>
        <taxon>Micrococcaceae</taxon>
        <taxon>Kocuria</taxon>
    </lineage>
</organism>
<evidence type="ECO:0000313" key="2">
    <source>
        <dbReference type="EMBL" id="KUG51698.1"/>
    </source>
</evidence>
<dbReference type="EMBL" id="LQBK01000041">
    <property type="protein sequence ID" value="KUG51698.1"/>
    <property type="molecule type" value="Genomic_DNA"/>
</dbReference>
<evidence type="ECO:0000313" key="3">
    <source>
        <dbReference type="Proteomes" id="UP000053512"/>
    </source>
</evidence>
<reference evidence="3" key="1">
    <citation type="submission" date="2015-12" db="EMBL/GenBank/DDBJ databases">
        <authorList>
            <person name="Nair G.R."/>
            <person name="Kaur G."/>
            <person name="Mayilraj S."/>
        </authorList>
    </citation>
    <scope>NUCLEOTIDE SEQUENCE [LARGE SCALE GENOMIC DNA]</scope>
    <source>
        <strain evidence="3">CD08_4</strain>
    </source>
</reference>
<evidence type="ECO:0000256" key="1">
    <source>
        <dbReference type="SAM" id="Phobius"/>
    </source>
</evidence>
<dbReference type="RefSeq" id="WP_058875382.1">
    <property type="nucleotide sequence ID" value="NZ_LQBK01000041.1"/>
</dbReference>
<name>A0A0W8I229_KOCRO</name>
<feature type="transmembrane region" description="Helical" evidence="1">
    <location>
        <begin position="7"/>
        <end position="23"/>
    </location>
</feature>
<comment type="caution">
    <text evidence="2">The sequence shown here is derived from an EMBL/GenBank/DDBJ whole genome shotgun (WGS) entry which is preliminary data.</text>
</comment>
<keyword evidence="1" id="KW-0472">Membrane</keyword>
<proteinExistence type="predicted"/>
<dbReference type="Proteomes" id="UP000053512">
    <property type="component" value="Unassembled WGS sequence"/>
</dbReference>
<protein>
    <submittedName>
        <fullName evidence="2">Uncharacterized protein</fullName>
    </submittedName>
</protein>
<feature type="transmembrane region" description="Helical" evidence="1">
    <location>
        <begin position="29"/>
        <end position="45"/>
    </location>
</feature>
<sequence length="61" mass="6909">MTASRWVLTTSYGVLLVVSIVLVTRGSKIGLFSGLILVVSLLVIWREARQIREEREKDHRG</sequence>